<name>A0ABU2L589_9ACTN</name>
<comment type="caution">
    <text evidence="4">The sequence shown here is derived from an EMBL/GenBank/DDBJ whole genome shotgun (WGS) entry which is preliminary data.</text>
</comment>
<keyword evidence="2 4" id="KW-0378">Hydrolase</keyword>
<dbReference type="Proteomes" id="UP001183388">
    <property type="component" value="Unassembled WGS sequence"/>
</dbReference>
<dbReference type="PANTHER" id="PTHR22946:SF9">
    <property type="entry name" value="POLYKETIDE TRANSFERASE AF380"/>
    <property type="match status" value="1"/>
</dbReference>
<organism evidence="4 5">
    <name type="scientific">Streptomyces boetiae</name>
    <dbReference type="NCBI Taxonomy" id="3075541"/>
    <lineage>
        <taxon>Bacteria</taxon>
        <taxon>Bacillati</taxon>
        <taxon>Actinomycetota</taxon>
        <taxon>Actinomycetes</taxon>
        <taxon>Kitasatosporales</taxon>
        <taxon>Streptomycetaceae</taxon>
        <taxon>Streptomyces</taxon>
    </lineage>
</organism>
<dbReference type="EMBL" id="JAVREN010000005">
    <property type="protein sequence ID" value="MDT0306398.1"/>
    <property type="molecule type" value="Genomic_DNA"/>
</dbReference>
<evidence type="ECO:0000256" key="1">
    <source>
        <dbReference type="ARBA" id="ARBA00008645"/>
    </source>
</evidence>
<dbReference type="InterPro" id="IPR006311">
    <property type="entry name" value="TAT_signal"/>
</dbReference>
<reference evidence="5" key="1">
    <citation type="submission" date="2023-07" db="EMBL/GenBank/DDBJ databases">
        <title>30 novel species of actinomycetes from the DSMZ collection.</title>
        <authorList>
            <person name="Nouioui I."/>
        </authorList>
    </citation>
    <scope>NUCLEOTIDE SEQUENCE [LARGE SCALE GENOMIC DNA]</scope>
    <source>
        <strain evidence="5">DSM 44917</strain>
    </source>
</reference>
<dbReference type="InterPro" id="IPR050261">
    <property type="entry name" value="FrsA_esterase"/>
</dbReference>
<feature type="domain" description="PET hydrolase/cutinase-like" evidence="3">
    <location>
        <begin position="49"/>
        <end position="303"/>
    </location>
</feature>
<proteinExistence type="inferred from homology"/>
<evidence type="ECO:0000313" key="5">
    <source>
        <dbReference type="Proteomes" id="UP001183388"/>
    </source>
</evidence>
<evidence type="ECO:0000259" key="3">
    <source>
        <dbReference type="Pfam" id="PF12740"/>
    </source>
</evidence>
<dbReference type="RefSeq" id="WP_311629320.1">
    <property type="nucleotide sequence ID" value="NZ_JAVREN010000005.1"/>
</dbReference>
<sequence>MRRRPERPARRARMKLAGGALLAGAVLLGAGTLPALSGSASAVETAVAGEFRRGPAPTAEALSAQEGPFEYATVTVPDQRTFDGGTIYYPTDTSQGTFGAVAVSPGFTARQNSIAWYGRTLASHGFVVFTIDVENTWLNWPDSRGSQLLDALDFLTERSSVRDRIDPERLAVAGHSMGGGGALRASFLRPELRAAVPLTPWHTWKSWSNTTVPTLIVGAENDTTAGVAQHSERFYASHGADERAYLELNDAVHATPARFDPTIARYTVAWLKRYVDNDTRYEQFLCPAPRPSETIQEYRAANCAA</sequence>
<dbReference type="InterPro" id="IPR041127">
    <property type="entry name" value="PET_hydrolase/cutinase-like"/>
</dbReference>
<dbReference type="InterPro" id="IPR029058">
    <property type="entry name" value="AB_hydrolase_fold"/>
</dbReference>
<dbReference type="GO" id="GO:0016787">
    <property type="term" value="F:hydrolase activity"/>
    <property type="evidence" value="ECO:0007669"/>
    <property type="project" value="UniProtKB-KW"/>
</dbReference>
<protein>
    <submittedName>
        <fullName evidence="4">Alpha/beta hydrolase</fullName>
    </submittedName>
</protein>
<dbReference type="PANTHER" id="PTHR22946">
    <property type="entry name" value="DIENELACTONE HYDROLASE DOMAIN-CONTAINING PROTEIN-RELATED"/>
    <property type="match status" value="1"/>
</dbReference>
<dbReference type="PROSITE" id="PS51318">
    <property type="entry name" value="TAT"/>
    <property type="match status" value="1"/>
</dbReference>
<keyword evidence="5" id="KW-1185">Reference proteome</keyword>
<dbReference type="SUPFAM" id="SSF53474">
    <property type="entry name" value="alpha/beta-Hydrolases"/>
    <property type="match status" value="1"/>
</dbReference>
<evidence type="ECO:0000313" key="4">
    <source>
        <dbReference type="EMBL" id="MDT0306398.1"/>
    </source>
</evidence>
<gene>
    <name evidence="4" type="ORF">RM780_05405</name>
</gene>
<accession>A0ABU2L589</accession>
<evidence type="ECO:0000256" key="2">
    <source>
        <dbReference type="ARBA" id="ARBA00022801"/>
    </source>
</evidence>
<dbReference type="Gene3D" id="3.40.50.1820">
    <property type="entry name" value="alpha/beta hydrolase"/>
    <property type="match status" value="1"/>
</dbReference>
<dbReference type="Pfam" id="PF12740">
    <property type="entry name" value="PETase"/>
    <property type="match status" value="1"/>
</dbReference>
<comment type="similarity">
    <text evidence="1">Belongs to the AB hydrolase superfamily.</text>
</comment>